<dbReference type="InterPro" id="IPR001257">
    <property type="entry name" value="Parvovirus_NS1_helicase"/>
</dbReference>
<feature type="compositionally biased region" description="Polar residues" evidence="3">
    <location>
        <begin position="76"/>
        <end position="89"/>
    </location>
</feature>
<dbReference type="PROSITE" id="PS51206">
    <property type="entry name" value="SF3_HELICASE_1"/>
    <property type="match status" value="1"/>
</dbReference>
<keyword evidence="1" id="KW-0547">Nucleotide-binding</keyword>
<reference evidence="5 6" key="1">
    <citation type="submission" date="2019-08" db="EMBL/GenBank/DDBJ databases">
        <title>The genome of the soybean aphid Biotype 1, its phylome, world population structure and adaptation to the North American continent.</title>
        <authorList>
            <person name="Giordano R."/>
            <person name="Donthu R.K."/>
            <person name="Hernandez A.G."/>
            <person name="Wright C.L."/>
            <person name="Zimin A.V."/>
        </authorList>
    </citation>
    <scope>NUCLEOTIDE SEQUENCE [LARGE SCALE GENOMIC DNA]</scope>
    <source>
        <tissue evidence="5">Whole aphids</tissue>
    </source>
</reference>
<dbReference type="Proteomes" id="UP000475862">
    <property type="component" value="Unassembled WGS sequence"/>
</dbReference>
<dbReference type="InterPro" id="IPR027417">
    <property type="entry name" value="P-loop_NTPase"/>
</dbReference>
<name>A0A6G0TBV6_APHGL</name>
<feature type="domain" description="SF3 helicase" evidence="4">
    <location>
        <begin position="529"/>
        <end position="690"/>
    </location>
</feature>
<evidence type="ECO:0000256" key="3">
    <source>
        <dbReference type="SAM" id="MobiDB-lite"/>
    </source>
</evidence>
<dbReference type="Gene3D" id="3.40.50.300">
    <property type="entry name" value="P-loop containing nucleotide triphosphate hydrolases"/>
    <property type="match status" value="1"/>
</dbReference>
<feature type="region of interest" description="Disordered" evidence="3">
    <location>
        <begin position="75"/>
        <end position="107"/>
    </location>
</feature>
<dbReference type="GO" id="GO:0005524">
    <property type="term" value="F:ATP binding"/>
    <property type="evidence" value="ECO:0007669"/>
    <property type="project" value="UniProtKB-KW"/>
</dbReference>
<dbReference type="EMBL" id="VYZN01000043">
    <property type="protein sequence ID" value="KAE9530105.1"/>
    <property type="molecule type" value="Genomic_DNA"/>
</dbReference>
<dbReference type="Pfam" id="PF01057">
    <property type="entry name" value="Parvo_NS1"/>
    <property type="match status" value="1"/>
</dbReference>
<organism evidence="5 6">
    <name type="scientific">Aphis glycines</name>
    <name type="common">Soybean aphid</name>
    <dbReference type="NCBI Taxonomy" id="307491"/>
    <lineage>
        <taxon>Eukaryota</taxon>
        <taxon>Metazoa</taxon>
        <taxon>Ecdysozoa</taxon>
        <taxon>Arthropoda</taxon>
        <taxon>Hexapoda</taxon>
        <taxon>Insecta</taxon>
        <taxon>Pterygota</taxon>
        <taxon>Neoptera</taxon>
        <taxon>Paraneoptera</taxon>
        <taxon>Hemiptera</taxon>
        <taxon>Sternorrhyncha</taxon>
        <taxon>Aphidomorpha</taxon>
        <taxon>Aphidoidea</taxon>
        <taxon>Aphididae</taxon>
        <taxon>Aphidini</taxon>
        <taxon>Aphis</taxon>
        <taxon>Aphis</taxon>
    </lineage>
</organism>
<dbReference type="GO" id="GO:0019079">
    <property type="term" value="P:viral genome replication"/>
    <property type="evidence" value="ECO:0007669"/>
    <property type="project" value="InterPro"/>
</dbReference>
<proteinExistence type="predicted"/>
<evidence type="ECO:0000256" key="1">
    <source>
        <dbReference type="ARBA" id="ARBA00022741"/>
    </source>
</evidence>
<keyword evidence="2" id="KW-0067">ATP-binding</keyword>
<dbReference type="InterPro" id="IPR014015">
    <property type="entry name" value="Helicase_SF3_DNA-vir"/>
</dbReference>
<dbReference type="SUPFAM" id="SSF52540">
    <property type="entry name" value="P-loop containing nucleoside triphosphate hydrolases"/>
    <property type="match status" value="1"/>
</dbReference>
<comment type="caution">
    <text evidence="5">The sequence shown here is derived from an EMBL/GenBank/DDBJ whole genome shotgun (WGS) entry which is preliminary data.</text>
</comment>
<accession>A0A6G0TBV6</accession>
<feature type="compositionally biased region" description="Low complexity" evidence="3">
    <location>
        <begin position="90"/>
        <end position="100"/>
    </location>
</feature>
<evidence type="ECO:0000256" key="2">
    <source>
        <dbReference type="ARBA" id="ARBA00022840"/>
    </source>
</evidence>
<gene>
    <name evidence="5" type="ORF">AGLY_011567</name>
</gene>
<keyword evidence="6" id="KW-1185">Reference proteome</keyword>
<evidence type="ECO:0000313" key="6">
    <source>
        <dbReference type="Proteomes" id="UP000475862"/>
    </source>
</evidence>
<evidence type="ECO:0000313" key="5">
    <source>
        <dbReference type="EMBL" id="KAE9530105.1"/>
    </source>
</evidence>
<dbReference type="AlphaFoldDB" id="A0A6G0TBV6"/>
<evidence type="ECO:0000259" key="4">
    <source>
        <dbReference type="PROSITE" id="PS51206"/>
    </source>
</evidence>
<sequence>MNHNSDFESGGFLDLECSQTFKPSQTLANFLETTEAELQTEQTSTPVTKTAKVGIKRNMNQVQQNLELRCTKKMKQTNSSSNLKNSSAPQTTTETVTQTELSKGEQRRQTMLELPMVKLLSWVKMNIGKNLRDSEIFFRIDENNFQFDDGIGRTNFLPNNNHSTDDDCFNAKTTTGHITPEKVDELYTGDSDDDVGNGNDNIPTTNTSVYKAIDEFKTESKNIIQRAADQLVGYDWGGNVCYVSDVVVPPGRSGVIRFVDDICRYIQFYRTQPFVIVSEHDDHVHIAHACVQANQTCRCAWLQRCSDYRKYRRKHLRGRVYACNLGGSDWAAVVRYFCTNGRIAKKVHLPGADEGICDQIRNLSKEQDPVYSKEGLVEACIDEGSWDIFGRKSALRRGNEGSRGHIGRRVQTAKSENGNDNDGTFPVTINELLKYYPTCPPDAFINIKEFYLNPILNKYDETDRNVRLQLRNWCNVIRDWDLYDFNTYYHTSGVKPYFNAYSRTSVSVYYSVEKSLIIANELLRYQFENNEKEIKQFLNTLYNVLDKKIPKLNSICVYSPPSAGKNFFFDAVASYFLNYGMFGTANKNNNFTWADGAGKRLVIWNEPNYEQAHIEKMKELLGGDTTRVHVKYKGDQPLQGPPIILLTNNYLSICNDPLFADRLVTYKWQAAPFLKQYNKKINPLFFFKLLVNWKIVTDNIVIV</sequence>
<dbReference type="OrthoDB" id="6621717at2759"/>
<protein>
    <recommendedName>
        <fullName evidence="4">SF3 helicase domain-containing protein</fullName>
    </recommendedName>
</protein>